<reference evidence="2 3" key="1">
    <citation type="journal article" date="2018" name="Front. Plant Sci.">
        <title>Red Clover (Trifolium pratense) and Zigzag Clover (T. medium) - A Picture of Genomic Similarities and Differences.</title>
        <authorList>
            <person name="Dluhosova J."/>
            <person name="Istvanek J."/>
            <person name="Nedelnik J."/>
            <person name="Repkova J."/>
        </authorList>
    </citation>
    <scope>NUCLEOTIDE SEQUENCE [LARGE SCALE GENOMIC DNA]</scope>
    <source>
        <strain evidence="3">cv. 10/8</strain>
        <tissue evidence="2">Leaf</tissue>
    </source>
</reference>
<dbReference type="PANTHER" id="PTHR47074:SF48">
    <property type="entry name" value="POLYNUCLEOTIDYL TRANSFERASE, RIBONUCLEASE H-LIKE SUPERFAMILY PROTEIN"/>
    <property type="match status" value="1"/>
</dbReference>
<dbReference type="InterPro" id="IPR052929">
    <property type="entry name" value="RNase_H-like_EbsB-rel"/>
</dbReference>
<feature type="non-terminal residue" evidence="2">
    <location>
        <position position="1"/>
    </location>
</feature>
<dbReference type="PANTHER" id="PTHR47074">
    <property type="entry name" value="BNAC02G40300D PROTEIN"/>
    <property type="match status" value="1"/>
</dbReference>
<evidence type="ECO:0000313" key="3">
    <source>
        <dbReference type="Proteomes" id="UP000265520"/>
    </source>
</evidence>
<sequence length="93" mass="10072">NGFIKINSDANLSKIGRWSLGAACRDVDGNLLASATWELPGFDDPATAESCALYHAVRFAVECCFKEVIFEIDNSRVLACLQQTSDIVLASSM</sequence>
<protein>
    <recommendedName>
        <fullName evidence="1">RNase H type-1 domain-containing protein</fullName>
    </recommendedName>
</protein>
<organism evidence="2 3">
    <name type="scientific">Trifolium medium</name>
    <dbReference type="NCBI Taxonomy" id="97028"/>
    <lineage>
        <taxon>Eukaryota</taxon>
        <taxon>Viridiplantae</taxon>
        <taxon>Streptophyta</taxon>
        <taxon>Embryophyta</taxon>
        <taxon>Tracheophyta</taxon>
        <taxon>Spermatophyta</taxon>
        <taxon>Magnoliopsida</taxon>
        <taxon>eudicotyledons</taxon>
        <taxon>Gunneridae</taxon>
        <taxon>Pentapetalae</taxon>
        <taxon>rosids</taxon>
        <taxon>fabids</taxon>
        <taxon>Fabales</taxon>
        <taxon>Fabaceae</taxon>
        <taxon>Papilionoideae</taxon>
        <taxon>50 kb inversion clade</taxon>
        <taxon>NPAAA clade</taxon>
        <taxon>Hologalegina</taxon>
        <taxon>IRL clade</taxon>
        <taxon>Trifolieae</taxon>
        <taxon>Trifolium</taxon>
    </lineage>
</organism>
<comment type="caution">
    <text evidence="2">The sequence shown here is derived from an EMBL/GenBank/DDBJ whole genome shotgun (WGS) entry which is preliminary data.</text>
</comment>
<dbReference type="Proteomes" id="UP000265520">
    <property type="component" value="Unassembled WGS sequence"/>
</dbReference>
<dbReference type="AlphaFoldDB" id="A0A392T1F9"/>
<name>A0A392T1F9_9FABA</name>
<dbReference type="InterPro" id="IPR002156">
    <property type="entry name" value="RNaseH_domain"/>
</dbReference>
<dbReference type="GO" id="GO:0003676">
    <property type="term" value="F:nucleic acid binding"/>
    <property type="evidence" value="ECO:0007669"/>
    <property type="project" value="InterPro"/>
</dbReference>
<keyword evidence="3" id="KW-1185">Reference proteome</keyword>
<evidence type="ECO:0000259" key="1">
    <source>
        <dbReference type="Pfam" id="PF13456"/>
    </source>
</evidence>
<dbReference type="GO" id="GO:0004523">
    <property type="term" value="F:RNA-DNA hybrid ribonuclease activity"/>
    <property type="evidence" value="ECO:0007669"/>
    <property type="project" value="InterPro"/>
</dbReference>
<dbReference type="EMBL" id="LXQA010475046">
    <property type="protein sequence ID" value="MCI54155.1"/>
    <property type="molecule type" value="Genomic_DNA"/>
</dbReference>
<proteinExistence type="predicted"/>
<accession>A0A392T1F9</accession>
<evidence type="ECO:0000313" key="2">
    <source>
        <dbReference type="EMBL" id="MCI54155.1"/>
    </source>
</evidence>
<dbReference type="Pfam" id="PF13456">
    <property type="entry name" value="RVT_3"/>
    <property type="match status" value="1"/>
</dbReference>
<feature type="domain" description="RNase H type-1" evidence="1">
    <location>
        <begin position="13"/>
        <end position="85"/>
    </location>
</feature>